<name>A0ABT7SR27_9GAMM</name>
<feature type="domain" description="PAS" evidence="19">
    <location>
        <begin position="265"/>
        <end position="318"/>
    </location>
</feature>
<dbReference type="InterPro" id="IPR004358">
    <property type="entry name" value="Sig_transdc_His_kin-like_C"/>
</dbReference>
<dbReference type="InterPro" id="IPR036890">
    <property type="entry name" value="HATPase_C_sf"/>
</dbReference>
<keyword evidence="9" id="KW-0418">Kinase</keyword>
<dbReference type="Pfam" id="PF01627">
    <property type="entry name" value="Hpt"/>
    <property type="match status" value="1"/>
</dbReference>
<feature type="domain" description="Histidine kinase" evidence="17">
    <location>
        <begin position="412"/>
        <end position="628"/>
    </location>
</feature>
<feature type="transmembrane region" description="Helical" evidence="16">
    <location>
        <begin position="187"/>
        <end position="210"/>
    </location>
</feature>
<dbReference type="InterPro" id="IPR036097">
    <property type="entry name" value="HisK_dim/P_sf"/>
</dbReference>
<comment type="catalytic activity">
    <reaction evidence="1">
        <text>ATP + protein L-histidine = ADP + protein N-phospho-L-histidine.</text>
        <dbReference type="EC" id="2.7.13.3"/>
    </reaction>
</comment>
<feature type="transmembrane region" description="Helical" evidence="16">
    <location>
        <begin position="23"/>
        <end position="46"/>
    </location>
</feature>
<dbReference type="NCBIfam" id="TIGR00229">
    <property type="entry name" value="sensory_box"/>
    <property type="match status" value="1"/>
</dbReference>
<dbReference type="Pfam" id="PF02518">
    <property type="entry name" value="HATPase_c"/>
    <property type="match status" value="1"/>
</dbReference>
<protein>
    <recommendedName>
        <fullName evidence="3">histidine kinase</fullName>
        <ecNumber evidence="3">2.7.13.3</ecNumber>
    </recommendedName>
</protein>
<dbReference type="PANTHER" id="PTHR43047:SF64">
    <property type="entry name" value="HISTIDINE KINASE CONTAINING CHEY-HOMOLOGOUS RECEIVER DOMAIN AND PAS DOMAIN-RELATED"/>
    <property type="match status" value="1"/>
</dbReference>
<dbReference type="CDD" id="cd16922">
    <property type="entry name" value="HATPase_EvgS-ArcB-TorS-like"/>
    <property type="match status" value="1"/>
</dbReference>
<feature type="transmembrane region" description="Helical" evidence="16">
    <location>
        <begin position="230"/>
        <end position="253"/>
    </location>
</feature>
<dbReference type="PROSITE" id="PS50894">
    <property type="entry name" value="HPT"/>
    <property type="match status" value="1"/>
</dbReference>
<dbReference type="Gene3D" id="3.30.565.10">
    <property type="entry name" value="Histidine kinase-like ATPase, C-terminal domain"/>
    <property type="match status" value="1"/>
</dbReference>
<dbReference type="SUPFAM" id="SSF52172">
    <property type="entry name" value="CheY-like"/>
    <property type="match status" value="1"/>
</dbReference>
<evidence type="ECO:0000256" key="15">
    <source>
        <dbReference type="PROSITE-ProRule" id="PRU00169"/>
    </source>
</evidence>
<dbReference type="CDD" id="cd00130">
    <property type="entry name" value="PAS"/>
    <property type="match status" value="1"/>
</dbReference>
<evidence type="ECO:0000259" key="20">
    <source>
        <dbReference type="PROSITE" id="PS50113"/>
    </source>
</evidence>
<dbReference type="InterPro" id="IPR011006">
    <property type="entry name" value="CheY-like_superfamily"/>
</dbReference>
<keyword evidence="8 16" id="KW-0812">Transmembrane</keyword>
<dbReference type="CDD" id="cd00082">
    <property type="entry name" value="HisKA"/>
    <property type="match status" value="1"/>
</dbReference>
<dbReference type="SMART" id="SM00387">
    <property type="entry name" value="HATPase_c"/>
    <property type="match status" value="1"/>
</dbReference>
<evidence type="ECO:0000256" key="1">
    <source>
        <dbReference type="ARBA" id="ARBA00000085"/>
    </source>
</evidence>
<dbReference type="SMART" id="SM00388">
    <property type="entry name" value="HisKA"/>
    <property type="match status" value="1"/>
</dbReference>
<dbReference type="PANTHER" id="PTHR43047">
    <property type="entry name" value="TWO-COMPONENT HISTIDINE PROTEIN KINASE"/>
    <property type="match status" value="1"/>
</dbReference>
<evidence type="ECO:0000256" key="8">
    <source>
        <dbReference type="ARBA" id="ARBA00022692"/>
    </source>
</evidence>
<dbReference type="CDD" id="cd17546">
    <property type="entry name" value="REC_hyHK_CKI1_RcsC-like"/>
    <property type="match status" value="1"/>
</dbReference>
<dbReference type="Gene3D" id="3.30.450.20">
    <property type="entry name" value="PAS domain"/>
    <property type="match status" value="1"/>
</dbReference>
<evidence type="ECO:0000256" key="7">
    <source>
        <dbReference type="ARBA" id="ARBA00022679"/>
    </source>
</evidence>
<evidence type="ECO:0000256" key="10">
    <source>
        <dbReference type="ARBA" id="ARBA00022840"/>
    </source>
</evidence>
<dbReference type="EMBL" id="JAUCDY010000014">
    <property type="protein sequence ID" value="MDM7858639.1"/>
    <property type="molecule type" value="Genomic_DNA"/>
</dbReference>
<evidence type="ECO:0000256" key="14">
    <source>
        <dbReference type="PROSITE-ProRule" id="PRU00110"/>
    </source>
</evidence>
<keyword evidence="11 16" id="KW-1133">Transmembrane helix</keyword>
<dbReference type="SUPFAM" id="SSF47226">
    <property type="entry name" value="Histidine-containing phosphotransfer domain, HPT domain"/>
    <property type="match status" value="1"/>
</dbReference>
<dbReference type="InterPro" id="IPR003594">
    <property type="entry name" value="HATPase_dom"/>
</dbReference>
<dbReference type="SMART" id="SM00448">
    <property type="entry name" value="REC"/>
    <property type="match status" value="1"/>
</dbReference>
<dbReference type="InterPro" id="IPR000700">
    <property type="entry name" value="PAS-assoc_C"/>
</dbReference>
<organism evidence="23 24">
    <name type="scientific">Thiopseudomonas acetoxidans</name>
    <dbReference type="NCBI Taxonomy" id="3041622"/>
    <lineage>
        <taxon>Bacteria</taxon>
        <taxon>Pseudomonadati</taxon>
        <taxon>Pseudomonadota</taxon>
        <taxon>Gammaproteobacteria</taxon>
        <taxon>Pseudomonadales</taxon>
        <taxon>Pseudomonadaceae</taxon>
        <taxon>Thiopseudomonas</taxon>
    </lineage>
</organism>
<dbReference type="PROSITE" id="PS50110">
    <property type="entry name" value="RESPONSE_REGULATORY"/>
    <property type="match status" value="1"/>
</dbReference>
<dbReference type="InterPro" id="IPR008207">
    <property type="entry name" value="Sig_transdc_His_kin_Hpt_dom"/>
</dbReference>
<sequence length="968" mass="107063">MLHNFFSTAAIDGLPLVQGEHKMGLVVLSIVVAVFMSLMALETAHIARYSASLFYQRIALITGAIALAAGIWSTHFIGMLAFVLPAPIDYRADLTMLSFVPALVASTLAMNILARPKFTLQQLIIGGTIIGLGIALMHYLGMMAMVTPLVMLYDPWVFALSVALAVLLSIAALRIRFRLGLKLPKKYSFYLSAILFGLAIAAMHYTALAATEFYGVASPKLSGIMIEESYIALALSSLCITAGGMVAALNGLIRTSMFYRTMEENKSRVQAILDTAVDAIITIDGQGKVQEFNKSAERLFGYQAIEVVGHNVKMLMPEPYHSEHDGYLSNYRETQRANIIGIGREVVARRKDGSTLPVRLAVGKVAQKKADDLLFVGMLSDISERHALERSLREAAERAEQAAQAKSNFLANMSHEIRTPMNAIIGFTDLLLHTELTPTQREHLQTIKNSSRSLLSLINDVLDTTKIEQGYLELENNVFSMPALIQQILATLNLSAQSKGLHLHTDYPESTPKFFIGDSLRIAQILTNLIGNAIKFTERGTVSIKLNYANGNVRIQVKDTGIGMTPEQVSSIFEPFTQADSSISRRFGGSGLGTTISRQLAETMGGTIEVETELGQGSNFCVTLPLRVADQPVPQKQAEQAVQLPKLKLLIADDVEQNLQLLRLILEREGHEVFSASNGQEVIELYQSDSFDLVLMDLHMPIIDGLQACATIRSNEQQHNLKRTPIIALTASVMERDRDEARQAGMDGFAVKPLDVPNLFAEMRRVLKHTKTLAEPIKAIKAKTIDWHTGENLWGSRQELVKQISSFLETAAKQYPQLHGTAESIDLDALLFSLHKLRGVTGNLGLNALSKKTAQLEHMLKTDQQQQALQQLPELNALFAAIQTEIQTWRVENDNQAKESQSATRTNQPVTQIIEQLLVVLKRNELDNQLLETLYQSLETEQTEQLRTAIDSFEFDQACACLEQLLRD</sequence>
<keyword evidence="10" id="KW-0067">ATP-binding</keyword>
<evidence type="ECO:0000313" key="24">
    <source>
        <dbReference type="Proteomes" id="UP001241056"/>
    </source>
</evidence>
<feature type="transmembrane region" description="Helical" evidence="16">
    <location>
        <begin position="156"/>
        <end position="175"/>
    </location>
</feature>
<dbReference type="InterPro" id="IPR000014">
    <property type="entry name" value="PAS"/>
</dbReference>
<dbReference type="Gene3D" id="1.10.287.130">
    <property type="match status" value="1"/>
</dbReference>
<dbReference type="InterPro" id="IPR005330">
    <property type="entry name" value="MHYT_dom"/>
</dbReference>
<evidence type="ECO:0000256" key="16">
    <source>
        <dbReference type="PROSITE-ProRule" id="PRU00244"/>
    </source>
</evidence>
<evidence type="ECO:0000256" key="5">
    <source>
        <dbReference type="ARBA" id="ARBA00022519"/>
    </source>
</evidence>
<dbReference type="InterPro" id="IPR036641">
    <property type="entry name" value="HPT_dom_sf"/>
</dbReference>
<evidence type="ECO:0000313" key="23">
    <source>
        <dbReference type="EMBL" id="MDM7858639.1"/>
    </source>
</evidence>
<evidence type="ECO:0000259" key="18">
    <source>
        <dbReference type="PROSITE" id="PS50110"/>
    </source>
</evidence>
<dbReference type="SUPFAM" id="SSF47384">
    <property type="entry name" value="Homodimeric domain of signal transducing histidine kinase"/>
    <property type="match status" value="1"/>
</dbReference>
<evidence type="ECO:0000256" key="11">
    <source>
        <dbReference type="ARBA" id="ARBA00022989"/>
    </source>
</evidence>
<feature type="domain" description="PAC" evidence="20">
    <location>
        <begin position="342"/>
        <end position="394"/>
    </location>
</feature>
<evidence type="ECO:0000256" key="3">
    <source>
        <dbReference type="ARBA" id="ARBA00012438"/>
    </source>
</evidence>
<dbReference type="Proteomes" id="UP001241056">
    <property type="component" value="Unassembled WGS sequence"/>
</dbReference>
<proteinExistence type="predicted"/>
<feature type="domain" description="MHYT" evidence="22">
    <location>
        <begin position="21"/>
        <end position="214"/>
    </location>
</feature>
<evidence type="ECO:0000256" key="12">
    <source>
        <dbReference type="ARBA" id="ARBA00023012"/>
    </source>
</evidence>
<dbReference type="InterPro" id="IPR001789">
    <property type="entry name" value="Sig_transdc_resp-reg_receiver"/>
</dbReference>
<evidence type="ECO:0000259" key="21">
    <source>
        <dbReference type="PROSITE" id="PS50894"/>
    </source>
</evidence>
<keyword evidence="5" id="KW-0997">Cell inner membrane</keyword>
<gene>
    <name evidence="23" type="ORF">QEZ41_10210</name>
</gene>
<feature type="domain" description="HPt" evidence="21">
    <location>
        <begin position="796"/>
        <end position="889"/>
    </location>
</feature>
<dbReference type="InterPro" id="IPR035965">
    <property type="entry name" value="PAS-like_dom_sf"/>
</dbReference>
<dbReference type="InterPro" id="IPR005467">
    <property type="entry name" value="His_kinase_dom"/>
</dbReference>
<evidence type="ECO:0000256" key="13">
    <source>
        <dbReference type="ARBA" id="ARBA00023136"/>
    </source>
</evidence>
<feature type="transmembrane region" description="Helical" evidence="16">
    <location>
        <begin position="58"/>
        <end position="84"/>
    </location>
</feature>
<keyword evidence="6 15" id="KW-0597">Phosphoprotein</keyword>
<dbReference type="Pfam" id="PF00989">
    <property type="entry name" value="PAS"/>
    <property type="match status" value="1"/>
</dbReference>
<dbReference type="PROSITE" id="PS50109">
    <property type="entry name" value="HIS_KIN"/>
    <property type="match status" value="1"/>
</dbReference>
<evidence type="ECO:0000259" key="17">
    <source>
        <dbReference type="PROSITE" id="PS50109"/>
    </source>
</evidence>
<keyword evidence="24" id="KW-1185">Reference proteome</keyword>
<keyword evidence="12" id="KW-0902">Two-component regulatory system</keyword>
<evidence type="ECO:0000256" key="4">
    <source>
        <dbReference type="ARBA" id="ARBA00022475"/>
    </source>
</evidence>
<dbReference type="RefSeq" id="WP_289411410.1">
    <property type="nucleotide sequence ID" value="NZ_JAUCDY010000014.1"/>
</dbReference>
<keyword evidence="4" id="KW-1003">Cell membrane</keyword>
<feature type="modified residue" description="4-aspartylphosphate" evidence="15">
    <location>
        <position position="697"/>
    </location>
</feature>
<dbReference type="PROSITE" id="PS50924">
    <property type="entry name" value="MHYT"/>
    <property type="match status" value="1"/>
</dbReference>
<comment type="caution">
    <text evidence="23">The sequence shown here is derived from an EMBL/GenBank/DDBJ whole genome shotgun (WGS) entry which is preliminary data.</text>
</comment>
<dbReference type="InterPro" id="IPR003661">
    <property type="entry name" value="HisK_dim/P_dom"/>
</dbReference>
<dbReference type="SUPFAM" id="SSF55785">
    <property type="entry name" value="PYP-like sensor domain (PAS domain)"/>
    <property type="match status" value="1"/>
</dbReference>
<keyword evidence="10" id="KW-0547">Nucleotide-binding</keyword>
<evidence type="ECO:0000259" key="19">
    <source>
        <dbReference type="PROSITE" id="PS50112"/>
    </source>
</evidence>
<keyword evidence="13 16" id="KW-0472">Membrane</keyword>
<feature type="transmembrane region" description="Helical" evidence="16">
    <location>
        <begin position="96"/>
        <end position="114"/>
    </location>
</feature>
<dbReference type="PROSITE" id="PS50113">
    <property type="entry name" value="PAC"/>
    <property type="match status" value="1"/>
</dbReference>
<dbReference type="Pfam" id="PF03707">
    <property type="entry name" value="MHYT"/>
    <property type="match status" value="2"/>
</dbReference>
<dbReference type="PRINTS" id="PR00344">
    <property type="entry name" value="BCTRLSENSOR"/>
</dbReference>
<reference evidence="23 24" key="1">
    <citation type="submission" date="2023-06" db="EMBL/GenBank/DDBJ databases">
        <title>Thiopseudomonas sp. CY1220 draft genome sequence.</title>
        <authorList>
            <person name="Zhao G."/>
            <person name="An M."/>
        </authorList>
    </citation>
    <scope>NUCLEOTIDE SEQUENCE [LARGE SCALE GENOMIC DNA]</scope>
    <source>
        <strain evidence="23 24">CY1220</strain>
    </source>
</reference>
<dbReference type="EC" id="2.7.13.3" evidence="3"/>
<evidence type="ECO:0000256" key="2">
    <source>
        <dbReference type="ARBA" id="ARBA00004429"/>
    </source>
</evidence>
<dbReference type="Gene3D" id="1.20.120.160">
    <property type="entry name" value="HPT domain"/>
    <property type="match status" value="1"/>
</dbReference>
<dbReference type="Pfam" id="PF00512">
    <property type="entry name" value="HisKA"/>
    <property type="match status" value="1"/>
</dbReference>
<keyword evidence="7" id="KW-0808">Transferase</keyword>
<dbReference type="SUPFAM" id="SSF55874">
    <property type="entry name" value="ATPase domain of HSP90 chaperone/DNA topoisomerase II/histidine kinase"/>
    <property type="match status" value="1"/>
</dbReference>
<dbReference type="InterPro" id="IPR013767">
    <property type="entry name" value="PAS_fold"/>
</dbReference>
<dbReference type="SMART" id="SM00091">
    <property type="entry name" value="PAS"/>
    <property type="match status" value="1"/>
</dbReference>
<feature type="modified residue" description="Phosphohistidine" evidence="14">
    <location>
        <position position="835"/>
    </location>
</feature>
<dbReference type="PROSITE" id="PS50112">
    <property type="entry name" value="PAS"/>
    <property type="match status" value="1"/>
</dbReference>
<accession>A0ABT7SR27</accession>
<dbReference type="Pfam" id="PF00072">
    <property type="entry name" value="Response_reg"/>
    <property type="match status" value="1"/>
</dbReference>
<comment type="subcellular location">
    <subcellularLocation>
        <location evidence="2">Cell inner membrane</location>
        <topology evidence="2">Multi-pass membrane protein</topology>
    </subcellularLocation>
</comment>
<evidence type="ECO:0000256" key="9">
    <source>
        <dbReference type="ARBA" id="ARBA00022777"/>
    </source>
</evidence>
<evidence type="ECO:0000259" key="22">
    <source>
        <dbReference type="PROSITE" id="PS50924"/>
    </source>
</evidence>
<evidence type="ECO:0000256" key="6">
    <source>
        <dbReference type="ARBA" id="ARBA00022553"/>
    </source>
</evidence>
<feature type="domain" description="Response regulatory" evidence="18">
    <location>
        <begin position="648"/>
        <end position="767"/>
    </location>
</feature>
<dbReference type="Gene3D" id="3.40.50.2300">
    <property type="match status" value="1"/>
</dbReference>
<feature type="transmembrane region" description="Helical" evidence="16">
    <location>
        <begin position="123"/>
        <end position="144"/>
    </location>
</feature>